<dbReference type="Proteomes" id="UP001597158">
    <property type="component" value="Unassembled WGS sequence"/>
</dbReference>
<dbReference type="PIRSF" id="PIRSF018266">
    <property type="entry name" value="FecR"/>
    <property type="match status" value="1"/>
</dbReference>
<evidence type="ECO:0000313" key="5">
    <source>
        <dbReference type="Proteomes" id="UP001597158"/>
    </source>
</evidence>
<feature type="domain" description="FecR N-terminal" evidence="3">
    <location>
        <begin position="34"/>
        <end position="76"/>
    </location>
</feature>
<dbReference type="EMBL" id="JBHTMC010000020">
    <property type="protein sequence ID" value="MFD1263856.1"/>
    <property type="molecule type" value="Genomic_DNA"/>
</dbReference>
<dbReference type="RefSeq" id="WP_277832670.1">
    <property type="nucleotide sequence ID" value="NZ_JARQZE010000005.1"/>
</dbReference>
<evidence type="ECO:0000259" key="2">
    <source>
        <dbReference type="Pfam" id="PF04773"/>
    </source>
</evidence>
<feature type="domain" description="FecR protein" evidence="2">
    <location>
        <begin position="137"/>
        <end position="232"/>
    </location>
</feature>
<evidence type="ECO:0000259" key="3">
    <source>
        <dbReference type="Pfam" id="PF16220"/>
    </source>
</evidence>
<comment type="caution">
    <text evidence="4">The sequence shown here is derived from an EMBL/GenBank/DDBJ whole genome shotgun (WGS) entry which is preliminary data.</text>
</comment>
<accession>A0ABW3WD57</accession>
<dbReference type="PANTHER" id="PTHR30273:SF2">
    <property type="entry name" value="PROTEIN FECR"/>
    <property type="match status" value="1"/>
</dbReference>
<organism evidence="4 5">
    <name type="scientific">Thauera mechernichensis</name>
    <dbReference type="NCBI Taxonomy" id="82788"/>
    <lineage>
        <taxon>Bacteria</taxon>
        <taxon>Pseudomonadati</taxon>
        <taxon>Pseudomonadota</taxon>
        <taxon>Betaproteobacteria</taxon>
        <taxon>Rhodocyclales</taxon>
        <taxon>Zoogloeaceae</taxon>
        <taxon>Thauera</taxon>
    </lineage>
</organism>
<evidence type="ECO:0000256" key="1">
    <source>
        <dbReference type="SAM" id="MobiDB-lite"/>
    </source>
</evidence>
<feature type="region of interest" description="Disordered" evidence="1">
    <location>
        <begin position="1"/>
        <end position="24"/>
    </location>
</feature>
<dbReference type="PANTHER" id="PTHR30273">
    <property type="entry name" value="PERIPLASMIC SIGNAL SENSOR AND SIGMA FACTOR ACTIVATOR FECR-RELATED"/>
    <property type="match status" value="1"/>
</dbReference>
<dbReference type="Gene3D" id="2.60.120.1440">
    <property type="match status" value="1"/>
</dbReference>
<proteinExistence type="predicted"/>
<dbReference type="InterPro" id="IPR032623">
    <property type="entry name" value="FecR_N"/>
</dbReference>
<dbReference type="InterPro" id="IPR012373">
    <property type="entry name" value="Ferrdict_sens_TM"/>
</dbReference>
<dbReference type="Pfam" id="PF04773">
    <property type="entry name" value="FecR"/>
    <property type="match status" value="1"/>
</dbReference>
<keyword evidence="5" id="KW-1185">Reference proteome</keyword>
<dbReference type="InterPro" id="IPR006860">
    <property type="entry name" value="FecR"/>
</dbReference>
<reference evidence="5" key="1">
    <citation type="journal article" date="2019" name="Int. J. Syst. Evol. Microbiol.">
        <title>The Global Catalogue of Microorganisms (GCM) 10K type strain sequencing project: providing services to taxonomists for standard genome sequencing and annotation.</title>
        <authorList>
            <consortium name="The Broad Institute Genomics Platform"/>
            <consortium name="The Broad Institute Genome Sequencing Center for Infectious Disease"/>
            <person name="Wu L."/>
            <person name="Ma J."/>
        </authorList>
    </citation>
    <scope>NUCLEOTIDE SEQUENCE [LARGE SCALE GENOMIC DNA]</scope>
    <source>
        <strain evidence="5">CCUG 48884</strain>
    </source>
</reference>
<protein>
    <submittedName>
        <fullName evidence="4">FecR domain-containing protein</fullName>
    </submittedName>
</protein>
<name>A0ABW3WD57_9RHOO</name>
<dbReference type="Pfam" id="PF16220">
    <property type="entry name" value="DUF4880"/>
    <property type="match status" value="1"/>
</dbReference>
<evidence type="ECO:0000313" key="4">
    <source>
        <dbReference type="EMBL" id="MFD1263856.1"/>
    </source>
</evidence>
<gene>
    <name evidence="4" type="ORF">ACFQ4M_09685</name>
</gene>
<sequence>MFGLSPASPANTDNSPPLAGSEGRIDGVSADVARQAVTWLVELQSAKPGSDIERAILDWRARDPAHERAWQRIEAVNARLDGLASPLGSALAQAALTRPASRGRRQAVKMLAAALFVGGVTLATHDHAPWRPWIADARSRTGERRTLQLADGSRVLLNSDSALNIAFSDHARRLQLVRGEILIDTGRDEAFPRPRPFQVLTPHGVLQPLGTRFSVRLYDDRTRLDVFAGAVQIRPAGTAAPSLTVGTGNSAEFAGHTILASGTADDDRIAWQDGMIVASRMRLADFLAELDRHRPGRLNCDPAVAALRLSGSYPLAEPDRILDALRRTLPVEIHYLTRYWATVRAARRG</sequence>